<gene>
    <name evidence="1" type="ORF">BGZ97_005151</name>
</gene>
<evidence type="ECO:0000313" key="2">
    <source>
        <dbReference type="Proteomes" id="UP000823405"/>
    </source>
</evidence>
<dbReference type="Proteomes" id="UP000823405">
    <property type="component" value="Unassembled WGS sequence"/>
</dbReference>
<protein>
    <submittedName>
        <fullName evidence="1">Uncharacterized protein</fullName>
    </submittedName>
</protein>
<evidence type="ECO:0000313" key="1">
    <source>
        <dbReference type="EMBL" id="KAG0317588.1"/>
    </source>
</evidence>
<name>A0A9P6USP9_9FUNG</name>
<dbReference type="EMBL" id="JAAAIN010000235">
    <property type="protein sequence ID" value="KAG0317588.1"/>
    <property type="molecule type" value="Genomic_DNA"/>
</dbReference>
<dbReference type="OrthoDB" id="337581at2759"/>
<dbReference type="AlphaFoldDB" id="A0A9P6USP9"/>
<sequence length="77" mass="8333">MQQDQLRETATPVSALDALFDSIAATSDLTDEHIMLLMYIVGQQEDIATTSVLGALRILDNPGSGWSPEVLGERSTK</sequence>
<comment type="caution">
    <text evidence="1">The sequence shown here is derived from an EMBL/GenBank/DDBJ whole genome shotgun (WGS) entry which is preliminary data.</text>
</comment>
<reference evidence="1" key="1">
    <citation type="journal article" date="2020" name="Fungal Divers.">
        <title>Resolving the Mortierellaceae phylogeny through synthesis of multi-gene phylogenetics and phylogenomics.</title>
        <authorList>
            <person name="Vandepol N."/>
            <person name="Liber J."/>
            <person name="Desiro A."/>
            <person name="Na H."/>
            <person name="Kennedy M."/>
            <person name="Barry K."/>
            <person name="Grigoriev I.V."/>
            <person name="Miller A.N."/>
            <person name="O'Donnell K."/>
            <person name="Stajich J.E."/>
            <person name="Bonito G."/>
        </authorList>
    </citation>
    <scope>NUCLEOTIDE SEQUENCE</scope>
    <source>
        <strain evidence="1">NVP60</strain>
    </source>
</reference>
<accession>A0A9P6USP9</accession>
<organism evidence="1 2">
    <name type="scientific">Linnemannia gamsii</name>
    <dbReference type="NCBI Taxonomy" id="64522"/>
    <lineage>
        <taxon>Eukaryota</taxon>
        <taxon>Fungi</taxon>
        <taxon>Fungi incertae sedis</taxon>
        <taxon>Mucoromycota</taxon>
        <taxon>Mortierellomycotina</taxon>
        <taxon>Mortierellomycetes</taxon>
        <taxon>Mortierellales</taxon>
        <taxon>Mortierellaceae</taxon>
        <taxon>Linnemannia</taxon>
    </lineage>
</organism>
<proteinExistence type="predicted"/>
<keyword evidence="2" id="KW-1185">Reference proteome</keyword>